<evidence type="ECO:0000256" key="2">
    <source>
        <dbReference type="ARBA" id="ARBA00022473"/>
    </source>
</evidence>
<dbReference type="PROSITE" id="PS50090">
    <property type="entry name" value="MYB_LIKE"/>
    <property type="match status" value="1"/>
</dbReference>
<feature type="region of interest" description="Disordered" evidence="7">
    <location>
        <begin position="517"/>
        <end position="536"/>
    </location>
</feature>
<dbReference type="EMBL" id="JACXVP010000011">
    <property type="protein sequence ID" value="KAG5578341.1"/>
    <property type="molecule type" value="Genomic_DNA"/>
</dbReference>
<dbReference type="AlphaFoldDB" id="A0A9J5WSS8"/>
<feature type="signal peptide" evidence="8">
    <location>
        <begin position="1"/>
        <end position="16"/>
    </location>
</feature>
<dbReference type="CDD" id="cd00167">
    <property type="entry name" value="SANT"/>
    <property type="match status" value="2"/>
</dbReference>
<evidence type="ECO:0000313" key="13">
    <source>
        <dbReference type="Proteomes" id="UP000824120"/>
    </source>
</evidence>
<dbReference type="PROSITE" id="PS51293">
    <property type="entry name" value="SANT"/>
    <property type="match status" value="1"/>
</dbReference>
<dbReference type="GO" id="GO:0048262">
    <property type="term" value="P:determination of dorsal/ventral asymmetry"/>
    <property type="evidence" value="ECO:0007669"/>
    <property type="project" value="UniProtKB-ARBA"/>
</dbReference>
<feature type="region of interest" description="Disordered" evidence="7">
    <location>
        <begin position="549"/>
        <end position="574"/>
    </location>
</feature>
<feature type="domain" description="Myb-like" evidence="9">
    <location>
        <begin position="129"/>
        <end position="181"/>
    </location>
</feature>
<feature type="domain" description="SANT" evidence="10">
    <location>
        <begin position="137"/>
        <end position="185"/>
    </location>
</feature>
<feature type="domain" description="HTH myb-type" evidence="11">
    <location>
        <begin position="130"/>
        <end position="185"/>
    </location>
</feature>
<feature type="region of interest" description="Disordered" evidence="7">
    <location>
        <begin position="588"/>
        <end position="615"/>
    </location>
</feature>
<feature type="region of interest" description="Disordered" evidence="7">
    <location>
        <begin position="202"/>
        <end position="221"/>
    </location>
</feature>
<feature type="chain" id="PRO_5039933275" description="I-box binding factor" evidence="8">
    <location>
        <begin position="17"/>
        <end position="775"/>
    </location>
</feature>
<name>A0A9J5WSS8_SOLCO</name>
<evidence type="ECO:0000256" key="1">
    <source>
        <dbReference type="ARBA" id="ARBA00004123"/>
    </source>
</evidence>
<dbReference type="GO" id="GO:0009751">
    <property type="term" value="P:response to salicylic acid"/>
    <property type="evidence" value="ECO:0007669"/>
    <property type="project" value="TreeGrafter"/>
</dbReference>
<dbReference type="InterPro" id="IPR017884">
    <property type="entry name" value="SANT_dom"/>
</dbReference>
<dbReference type="FunFam" id="1.10.10.60:FF:000154">
    <property type="entry name" value="Transcription factor SRM1"/>
    <property type="match status" value="1"/>
</dbReference>
<feature type="compositionally biased region" description="Polar residues" evidence="7">
    <location>
        <begin position="523"/>
        <end position="533"/>
    </location>
</feature>
<evidence type="ECO:0000256" key="6">
    <source>
        <dbReference type="ARBA" id="ARBA00023242"/>
    </source>
</evidence>
<proteinExistence type="predicted"/>
<dbReference type="InterPro" id="IPR052245">
    <property type="entry name" value="Plant_Stress_Dev_TF"/>
</dbReference>
<dbReference type="FunFam" id="1.10.10.60:FF:000009">
    <property type="entry name" value="transcription factor MYB1R1"/>
    <property type="match status" value="1"/>
</dbReference>
<feature type="region of interest" description="Disordered" evidence="7">
    <location>
        <begin position="112"/>
        <end position="133"/>
    </location>
</feature>
<dbReference type="NCBIfam" id="TIGR01557">
    <property type="entry name" value="myb_SHAQKYF"/>
    <property type="match status" value="1"/>
</dbReference>
<dbReference type="Proteomes" id="UP000824120">
    <property type="component" value="Chromosome 11"/>
</dbReference>
<evidence type="ECO:0000259" key="10">
    <source>
        <dbReference type="PROSITE" id="PS51293"/>
    </source>
</evidence>
<dbReference type="PANTHER" id="PTHR44191:SF17">
    <property type="entry name" value="I-BOX BINDING FACTOR"/>
    <property type="match status" value="1"/>
</dbReference>
<keyword evidence="8" id="KW-0732">Signal</keyword>
<sequence>MHQIFMLVFVIYGSCPIWENSSETIPFVSNLSLCRCNKMSLNRTCNSSFWTKEEDKAFENALAVFSGDSDKFLKITAAVPGKSLQEIIDHYNVLVEDINDIESGKVPLPKYERMQSSSSCRSRSSGAGVERRKGLPWTAEEHRSFLQGLAKHGKGDWRGISRNFVFSRTPTQVASHAQKYYSRLNDNNAKRRKSIHDVTSVGAASITEPSQGQKSDELTGPCGGQLQWPIADYVTEAFDTGMLSLPGPVTNCTTDAIEGPSAVNPEKFPLGAALGSELNSSFPGVDVFLQSVEDLIIVPAEGTSGVCHEVDSRTSPSLSVQPSVTGGTGMYIHPVSFPNVHEFLQGVENLITVPAEGTSGACRGIDTRISPSLSLQSSVAGGTRMYTHSVTVPAEGTSGVRCGIDTRTSPSLSLQPSVAGGSRIYLHPVNVLAEGISGASHGVDTRTSPPLSLQPSVDGGTGMYTHPVTVLAEGISGASHGVDTRTSPSLSLQPSVVGGTGMYTHPVTVLAEGTSGARRGVGTRTSPSLSLQPSVVGGTGMYTHPIIVPAEGTSGTRRGVDSRTSPSLSLQPSVVGGTGMYTHPIIVPAEGTSGTRRGVDTRTSPSLSLQPSVVGGTGMYTHPVTVLEEGTSGVRCGVDTRTSPSLGLQPSVAGGARMYTHAVNNVGYDLEELMTKQLVGASQVGPTINTASLPSPIADHIGVHGCTTSSSVAKNGFVSTMEAPEGGFSVDSMHIPSIPGSSGGGTYPCWEPSSKDDSIFDLEDLYTDHMFGFRK</sequence>
<protein>
    <recommendedName>
        <fullName evidence="14">I-box binding factor</fullName>
    </recommendedName>
</protein>
<dbReference type="GO" id="GO:0005634">
    <property type="term" value="C:nucleus"/>
    <property type="evidence" value="ECO:0007669"/>
    <property type="project" value="UniProtKB-SubCell"/>
</dbReference>
<feature type="compositionally biased region" description="Low complexity" evidence="7">
    <location>
        <begin position="116"/>
        <end position="125"/>
    </location>
</feature>
<keyword evidence="5" id="KW-0804">Transcription</keyword>
<comment type="caution">
    <text evidence="12">The sequence shown here is derived from an EMBL/GenBank/DDBJ whole genome shotgun (WGS) entry which is preliminary data.</text>
</comment>
<evidence type="ECO:0000256" key="8">
    <source>
        <dbReference type="SAM" id="SignalP"/>
    </source>
</evidence>
<dbReference type="GO" id="GO:0009739">
    <property type="term" value="P:response to gibberellin"/>
    <property type="evidence" value="ECO:0007669"/>
    <property type="project" value="TreeGrafter"/>
</dbReference>
<comment type="subcellular location">
    <subcellularLocation>
        <location evidence="1">Nucleus</location>
    </subcellularLocation>
</comment>
<dbReference type="Pfam" id="PF00249">
    <property type="entry name" value="Myb_DNA-binding"/>
    <property type="match status" value="1"/>
</dbReference>
<dbReference type="GO" id="GO:0006355">
    <property type="term" value="P:regulation of DNA-templated transcription"/>
    <property type="evidence" value="ECO:0007669"/>
    <property type="project" value="UniProtKB-ARBA"/>
</dbReference>
<evidence type="ECO:0000256" key="3">
    <source>
        <dbReference type="ARBA" id="ARBA00023015"/>
    </source>
</evidence>
<dbReference type="GO" id="GO:0009908">
    <property type="term" value="P:flower development"/>
    <property type="evidence" value="ECO:0007669"/>
    <property type="project" value="UniProtKB-ARBA"/>
</dbReference>
<dbReference type="GO" id="GO:0010597">
    <property type="term" value="P:green leaf volatile biosynthetic process"/>
    <property type="evidence" value="ECO:0007669"/>
    <property type="project" value="UniProtKB-ARBA"/>
</dbReference>
<accession>A0A9J5WSS8</accession>
<dbReference type="GO" id="GO:0000976">
    <property type="term" value="F:transcription cis-regulatory region binding"/>
    <property type="evidence" value="ECO:0007669"/>
    <property type="project" value="UniProtKB-ARBA"/>
</dbReference>
<gene>
    <name evidence="12" type="ORF">H5410_058475</name>
</gene>
<keyword evidence="13" id="KW-1185">Reference proteome</keyword>
<dbReference type="PANTHER" id="PTHR44191">
    <property type="entry name" value="TRANSCRIPTION FACTOR KUA1"/>
    <property type="match status" value="1"/>
</dbReference>
<dbReference type="Gene3D" id="1.10.10.60">
    <property type="entry name" value="Homeodomain-like"/>
    <property type="match status" value="2"/>
</dbReference>
<evidence type="ECO:0000259" key="11">
    <source>
        <dbReference type="PROSITE" id="PS51294"/>
    </source>
</evidence>
<dbReference type="InterPro" id="IPR006447">
    <property type="entry name" value="Myb_dom_plants"/>
</dbReference>
<dbReference type="InterPro" id="IPR001005">
    <property type="entry name" value="SANT/Myb"/>
</dbReference>
<dbReference type="InterPro" id="IPR009057">
    <property type="entry name" value="Homeodomain-like_sf"/>
</dbReference>
<keyword evidence="2" id="KW-0217">Developmental protein</keyword>
<evidence type="ECO:0008006" key="14">
    <source>
        <dbReference type="Google" id="ProtNLM"/>
    </source>
</evidence>
<dbReference type="PROSITE" id="PS51294">
    <property type="entry name" value="HTH_MYB"/>
    <property type="match status" value="1"/>
</dbReference>
<keyword evidence="4" id="KW-0238">DNA-binding</keyword>
<dbReference type="SUPFAM" id="SSF46689">
    <property type="entry name" value="Homeodomain-like"/>
    <property type="match status" value="2"/>
</dbReference>
<keyword evidence="6" id="KW-0539">Nucleus</keyword>
<evidence type="ECO:0000256" key="7">
    <source>
        <dbReference type="SAM" id="MobiDB-lite"/>
    </source>
</evidence>
<evidence type="ECO:0000256" key="4">
    <source>
        <dbReference type="ARBA" id="ARBA00023125"/>
    </source>
</evidence>
<evidence type="ECO:0000259" key="9">
    <source>
        <dbReference type="PROSITE" id="PS50090"/>
    </source>
</evidence>
<feature type="compositionally biased region" description="Polar residues" evidence="7">
    <location>
        <begin position="562"/>
        <end position="572"/>
    </location>
</feature>
<dbReference type="InterPro" id="IPR017930">
    <property type="entry name" value="Myb_dom"/>
</dbReference>
<dbReference type="SMART" id="SM00717">
    <property type="entry name" value="SANT"/>
    <property type="match status" value="2"/>
</dbReference>
<keyword evidence="3" id="KW-0805">Transcription regulation</keyword>
<evidence type="ECO:0000256" key="5">
    <source>
        <dbReference type="ARBA" id="ARBA00023163"/>
    </source>
</evidence>
<dbReference type="OrthoDB" id="118550at2759"/>
<reference evidence="12 13" key="1">
    <citation type="submission" date="2020-09" db="EMBL/GenBank/DDBJ databases">
        <title>De no assembly of potato wild relative species, Solanum commersonii.</title>
        <authorList>
            <person name="Cho K."/>
        </authorList>
    </citation>
    <scope>NUCLEOTIDE SEQUENCE [LARGE SCALE GENOMIC DNA]</scope>
    <source>
        <strain evidence="12">LZ3.2</strain>
        <tissue evidence="12">Leaf</tissue>
    </source>
</reference>
<evidence type="ECO:0000313" key="12">
    <source>
        <dbReference type="EMBL" id="KAG5578341.1"/>
    </source>
</evidence>
<organism evidence="12 13">
    <name type="scientific">Solanum commersonii</name>
    <name type="common">Commerson's wild potato</name>
    <name type="synonym">Commerson's nightshade</name>
    <dbReference type="NCBI Taxonomy" id="4109"/>
    <lineage>
        <taxon>Eukaryota</taxon>
        <taxon>Viridiplantae</taxon>
        <taxon>Streptophyta</taxon>
        <taxon>Embryophyta</taxon>
        <taxon>Tracheophyta</taxon>
        <taxon>Spermatophyta</taxon>
        <taxon>Magnoliopsida</taxon>
        <taxon>eudicotyledons</taxon>
        <taxon>Gunneridae</taxon>
        <taxon>Pentapetalae</taxon>
        <taxon>asterids</taxon>
        <taxon>lamiids</taxon>
        <taxon>Solanales</taxon>
        <taxon>Solanaceae</taxon>
        <taxon>Solanoideae</taxon>
        <taxon>Solaneae</taxon>
        <taxon>Solanum</taxon>
    </lineage>
</organism>
<feature type="compositionally biased region" description="Polar residues" evidence="7">
    <location>
        <begin position="601"/>
        <end position="611"/>
    </location>
</feature>